<sequence>MPILIMWWSHGWYEFYRVKPGEVIFERTDVTQTIVGFGSICQPRRRKSRPFLRHSSPYRLTQKGLVARVRRRRLLLGH</sequence>
<accession>A0AAV0WQW1</accession>
<reference evidence="1 2" key="1">
    <citation type="submission" date="2023-01" db="EMBL/GenBank/DDBJ databases">
        <authorList>
            <person name="Whitehead M."/>
        </authorList>
    </citation>
    <scope>NUCLEOTIDE SEQUENCE [LARGE SCALE GENOMIC DNA]</scope>
</reference>
<evidence type="ECO:0000313" key="2">
    <source>
        <dbReference type="Proteomes" id="UP001160148"/>
    </source>
</evidence>
<dbReference type="AlphaFoldDB" id="A0AAV0WQW1"/>
<dbReference type="Proteomes" id="UP001160148">
    <property type="component" value="Unassembled WGS sequence"/>
</dbReference>
<organism evidence="1 2">
    <name type="scientific">Macrosiphum euphorbiae</name>
    <name type="common">potato aphid</name>
    <dbReference type="NCBI Taxonomy" id="13131"/>
    <lineage>
        <taxon>Eukaryota</taxon>
        <taxon>Metazoa</taxon>
        <taxon>Ecdysozoa</taxon>
        <taxon>Arthropoda</taxon>
        <taxon>Hexapoda</taxon>
        <taxon>Insecta</taxon>
        <taxon>Pterygota</taxon>
        <taxon>Neoptera</taxon>
        <taxon>Paraneoptera</taxon>
        <taxon>Hemiptera</taxon>
        <taxon>Sternorrhyncha</taxon>
        <taxon>Aphidomorpha</taxon>
        <taxon>Aphidoidea</taxon>
        <taxon>Aphididae</taxon>
        <taxon>Macrosiphini</taxon>
        <taxon>Macrosiphum</taxon>
    </lineage>
</organism>
<keyword evidence="2" id="KW-1185">Reference proteome</keyword>
<name>A0AAV0WQW1_9HEMI</name>
<proteinExistence type="predicted"/>
<dbReference type="EMBL" id="CARXXK010000002">
    <property type="protein sequence ID" value="CAI6358216.1"/>
    <property type="molecule type" value="Genomic_DNA"/>
</dbReference>
<evidence type="ECO:0000313" key="1">
    <source>
        <dbReference type="EMBL" id="CAI6358216.1"/>
    </source>
</evidence>
<gene>
    <name evidence="1" type="ORF">MEUPH1_LOCUS13755</name>
</gene>
<protein>
    <submittedName>
        <fullName evidence="1">Uncharacterized protein</fullName>
    </submittedName>
</protein>
<comment type="caution">
    <text evidence="1">The sequence shown here is derived from an EMBL/GenBank/DDBJ whole genome shotgun (WGS) entry which is preliminary data.</text>
</comment>